<reference evidence="3 4" key="1">
    <citation type="journal article" date="2016" name="Nat. Commun.">
        <title>Ectomycorrhizal ecology is imprinted in the genome of the dominant symbiotic fungus Cenococcum geophilum.</title>
        <authorList>
            <consortium name="DOE Joint Genome Institute"/>
            <person name="Peter M."/>
            <person name="Kohler A."/>
            <person name="Ohm R.A."/>
            <person name="Kuo A."/>
            <person name="Krutzmann J."/>
            <person name="Morin E."/>
            <person name="Arend M."/>
            <person name="Barry K.W."/>
            <person name="Binder M."/>
            <person name="Choi C."/>
            <person name="Clum A."/>
            <person name="Copeland A."/>
            <person name="Grisel N."/>
            <person name="Haridas S."/>
            <person name="Kipfer T."/>
            <person name="LaButti K."/>
            <person name="Lindquist E."/>
            <person name="Lipzen A."/>
            <person name="Maire R."/>
            <person name="Meier B."/>
            <person name="Mihaltcheva S."/>
            <person name="Molinier V."/>
            <person name="Murat C."/>
            <person name="Poggeler S."/>
            <person name="Quandt C.A."/>
            <person name="Sperisen C."/>
            <person name="Tritt A."/>
            <person name="Tisserant E."/>
            <person name="Crous P.W."/>
            <person name="Henrissat B."/>
            <person name="Nehls U."/>
            <person name="Egli S."/>
            <person name="Spatafora J.W."/>
            <person name="Grigoriev I.V."/>
            <person name="Martin F.M."/>
        </authorList>
    </citation>
    <scope>NUCLEOTIDE SEQUENCE [LARGE SCALE GENOMIC DNA]</scope>
    <source>
        <strain evidence="3 4">CBS 459.81</strain>
    </source>
</reference>
<organism evidence="3 4">
    <name type="scientific">Lepidopterella palustris CBS 459.81</name>
    <dbReference type="NCBI Taxonomy" id="1314670"/>
    <lineage>
        <taxon>Eukaryota</taxon>
        <taxon>Fungi</taxon>
        <taxon>Dikarya</taxon>
        <taxon>Ascomycota</taxon>
        <taxon>Pezizomycotina</taxon>
        <taxon>Dothideomycetes</taxon>
        <taxon>Pleosporomycetidae</taxon>
        <taxon>Mytilinidiales</taxon>
        <taxon>Argynnaceae</taxon>
        <taxon>Lepidopterella</taxon>
    </lineage>
</organism>
<gene>
    <name evidence="3" type="ORF">K432DRAFT_60331</name>
</gene>
<keyword evidence="2" id="KW-0472">Membrane</keyword>
<evidence type="ECO:0000256" key="2">
    <source>
        <dbReference type="SAM" id="Phobius"/>
    </source>
</evidence>
<evidence type="ECO:0000313" key="4">
    <source>
        <dbReference type="Proteomes" id="UP000250266"/>
    </source>
</evidence>
<keyword evidence="4" id="KW-1185">Reference proteome</keyword>
<dbReference type="AlphaFoldDB" id="A0A8E2E912"/>
<accession>A0A8E2E912</accession>
<sequence>MRSLHNNSNVPPSSQGHSQAPSHQSWAFDKINVLQSDVATTKLQLDHLKKTMDTRISNHENGLTTQINALNSKFDLKFDTFKREVIHSISELRAELKQHTWGIIREVHRHEVQLVWRVFIALVGVAGVAVGGAGTLFLQDPVFQQ</sequence>
<evidence type="ECO:0000256" key="1">
    <source>
        <dbReference type="SAM" id="MobiDB-lite"/>
    </source>
</evidence>
<dbReference type="Proteomes" id="UP000250266">
    <property type="component" value="Unassembled WGS sequence"/>
</dbReference>
<feature type="transmembrane region" description="Helical" evidence="2">
    <location>
        <begin position="114"/>
        <end position="138"/>
    </location>
</feature>
<proteinExistence type="predicted"/>
<evidence type="ECO:0000313" key="3">
    <source>
        <dbReference type="EMBL" id="OCK79660.1"/>
    </source>
</evidence>
<keyword evidence="2" id="KW-0812">Transmembrane</keyword>
<feature type="region of interest" description="Disordered" evidence="1">
    <location>
        <begin position="1"/>
        <end position="22"/>
    </location>
</feature>
<protein>
    <submittedName>
        <fullName evidence="3">Uncharacterized protein</fullName>
    </submittedName>
</protein>
<dbReference type="EMBL" id="KV744993">
    <property type="protein sequence ID" value="OCK79660.1"/>
    <property type="molecule type" value="Genomic_DNA"/>
</dbReference>
<keyword evidence="2" id="KW-1133">Transmembrane helix</keyword>
<name>A0A8E2E912_9PEZI</name>
<dbReference type="OrthoDB" id="10529737at2759"/>